<accession>A0ACC1S5Q4</accession>
<gene>
    <name evidence="1" type="ORF">NM208_g8388</name>
</gene>
<dbReference type="EMBL" id="JANRMS010000948">
    <property type="protein sequence ID" value="KAJ3532556.1"/>
    <property type="molecule type" value="Genomic_DNA"/>
</dbReference>
<dbReference type="Proteomes" id="UP001148629">
    <property type="component" value="Unassembled WGS sequence"/>
</dbReference>
<keyword evidence="2" id="KW-1185">Reference proteome</keyword>
<proteinExistence type="predicted"/>
<name>A0ACC1S5Q4_9HYPO</name>
<protein>
    <submittedName>
        <fullName evidence="1">Uncharacterized protein</fullName>
    </submittedName>
</protein>
<evidence type="ECO:0000313" key="2">
    <source>
        <dbReference type="Proteomes" id="UP001148629"/>
    </source>
</evidence>
<comment type="caution">
    <text evidence="1">The sequence shown here is derived from an EMBL/GenBank/DDBJ whole genome shotgun (WGS) entry which is preliminary data.</text>
</comment>
<reference evidence="1" key="1">
    <citation type="submission" date="2022-08" db="EMBL/GenBank/DDBJ databases">
        <title>Genome Sequence of Fusarium decemcellulare.</title>
        <authorList>
            <person name="Buettner E."/>
        </authorList>
    </citation>
    <scope>NUCLEOTIDE SEQUENCE</scope>
    <source>
        <strain evidence="1">Babe19</strain>
    </source>
</reference>
<evidence type="ECO:0000313" key="1">
    <source>
        <dbReference type="EMBL" id="KAJ3532556.1"/>
    </source>
</evidence>
<sequence>MWSLSLIVFLFLVLHAFAVEENYRYMVSPGCGEDGTQLIREWMEQVISWAQMGADVLGTDISDERIRTQFERIFRSTENVKYVKGYYQNLARFTRYERSYQEWESERNQYDVEIHCDVDRIVKNTRYPEYNTPYVDMVQEAPIEEDSDMFNFKRGLTTSVAITSSRETTDETHVWKIHSPEVITINPLRMWQYKKTRPQFNEKYIQKAAHPKMIRWVKTKVPELVFSRTWKQVDLLDTPALTLFHEMTHLMSVARSNDGSGDNADCYGWVKILANKFLGFRTADSLAYFVLLVDLIENYRYDVEESGDIYKIED</sequence>
<organism evidence="1 2">
    <name type="scientific">Fusarium decemcellulare</name>
    <dbReference type="NCBI Taxonomy" id="57161"/>
    <lineage>
        <taxon>Eukaryota</taxon>
        <taxon>Fungi</taxon>
        <taxon>Dikarya</taxon>
        <taxon>Ascomycota</taxon>
        <taxon>Pezizomycotina</taxon>
        <taxon>Sordariomycetes</taxon>
        <taxon>Hypocreomycetidae</taxon>
        <taxon>Hypocreales</taxon>
        <taxon>Nectriaceae</taxon>
        <taxon>Fusarium</taxon>
        <taxon>Fusarium decemcellulare species complex</taxon>
    </lineage>
</organism>